<dbReference type="Proteomes" id="UP000216207">
    <property type="component" value="Unassembled WGS sequence"/>
</dbReference>
<dbReference type="AlphaFoldDB" id="A0A268NV97"/>
<reference evidence="7 8" key="1">
    <citation type="submission" date="2017-07" db="EMBL/GenBank/DDBJ databases">
        <title>Isolation and whole genome analysis of endospore-forming bacteria from heroin.</title>
        <authorList>
            <person name="Kalinowski J."/>
            <person name="Ahrens B."/>
            <person name="Al-Dilaimi A."/>
            <person name="Winkler A."/>
            <person name="Wibberg D."/>
            <person name="Schleenbecker U."/>
            <person name="Ruckert C."/>
            <person name="Wolfel R."/>
            <person name="Grass G."/>
        </authorList>
    </citation>
    <scope>NUCLEOTIDE SEQUENCE [LARGE SCALE GENOMIC DNA]</scope>
    <source>
        <strain evidence="7 8">7539</strain>
    </source>
</reference>
<keyword evidence="3 5" id="KW-0732">Signal</keyword>
<evidence type="ECO:0000256" key="1">
    <source>
        <dbReference type="ARBA" id="ARBA00005695"/>
    </source>
</evidence>
<accession>A0A268NV97</accession>
<comment type="similarity">
    <text evidence="1">Belongs to the bacterial solute-binding protein 5 family.</text>
</comment>
<evidence type="ECO:0000313" key="8">
    <source>
        <dbReference type="Proteomes" id="UP000216207"/>
    </source>
</evidence>
<evidence type="ECO:0000259" key="6">
    <source>
        <dbReference type="Pfam" id="PF00496"/>
    </source>
</evidence>
<dbReference type="OMA" id="WIPLVHS"/>
<dbReference type="SUPFAM" id="SSF53850">
    <property type="entry name" value="Periplasmic binding protein-like II"/>
    <property type="match status" value="1"/>
</dbReference>
<dbReference type="InterPro" id="IPR030678">
    <property type="entry name" value="Peptide/Ni-bd"/>
</dbReference>
<dbReference type="GO" id="GO:0042597">
    <property type="term" value="C:periplasmic space"/>
    <property type="evidence" value="ECO:0007669"/>
    <property type="project" value="UniProtKB-ARBA"/>
</dbReference>
<evidence type="ECO:0000313" key="7">
    <source>
        <dbReference type="EMBL" id="PAE87406.1"/>
    </source>
</evidence>
<dbReference type="PIRSF" id="PIRSF002741">
    <property type="entry name" value="MppA"/>
    <property type="match status" value="1"/>
</dbReference>
<comment type="caution">
    <text evidence="7">The sequence shown here is derived from an EMBL/GenBank/DDBJ whole genome shotgun (WGS) entry which is preliminary data.</text>
</comment>
<sequence>MKKAKMPLFSAALLAVFVLGACGGDETSTDGNGEQNNNGGEESSSGGTLIFARGGDSQSLDYASVTDGESSRVTKQIYETLIEFADDSFELEPGLAKDWDVDDEGLRYVFYLQEGVTFHDGTPFNADAVKTNFERWADPDHEYAFTDEGYSYSVYGTQFGGFKGDDGHVIEEINVIDDYEVEFVLSKPLGSFLQNMGMSYFAITSPAALEEYGADIDENPVGTGPFKFVSWTKDASIVLEKNEDYWQEGLPKLDGVTFQVIPDNSARLTALQSGEIDLMDGLAPDDAAMIEGQAGLTTFERTPNNVGYLGFNIEKEPFNDVRVRQAINHAIDKNEIINNIYGGLAEPAANAVPKDYLGHNDDVVAYEYDMDKAKELLEEAGYGDGFEFDLWTMPVSRPYMPDPEQAAVVIQDALSELNITANIVTKEWATYLEEIELGYQDMFMLGWSGVNGDPDYFLGSLLSTDGIPGSNQMFFSNEEVDALLAEAKTTIDPDERAALYEEAQLIIHEEAPMVPLVHAIPALAGVDTISGYVPHPSTSESLKHVEISN</sequence>
<dbReference type="RefSeq" id="WP_011246091.1">
    <property type="nucleotide sequence ID" value="NZ_BOQQ01000008.1"/>
</dbReference>
<evidence type="ECO:0000256" key="5">
    <source>
        <dbReference type="SAM" id="SignalP"/>
    </source>
</evidence>
<proteinExistence type="inferred from homology"/>
<organism evidence="7 8">
    <name type="scientific">Shouchella clausii</name>
    <name type="common">Alkalihalobacillus clausii</name>
    <dbReference type="NCBI Taxonomy" id="79880"/>
    <lineage>
        <taxon>Bacteria</taxon>
        <taxon>Bacillati</taxon>
        <taxon>Bacillota</taxon>
        <taxon>Bacilli</taxon>
        <taxon>Bacillales</taxon>
        <taxon>Bacillaceae</taxon>
        <taxon>Shouchella</taxon>
    </lineage>
</organism>
<dbReference type="InterPro" id="IPR000914">
    <property type="entry name" value="SBP_5_dom"/>
</dbReference>
<feature type="region of interest" description="Disordered" evidence="4">
    <location>
        <begin position="27"/>
        <end position="50"/>
    </location>
</feature>
<name>A0A268NV97_SHOCL</name>
<dbReference type="GO" id="GO:0043190">
    <property type="term" value="C:ATP-binding cassette (ABC) transporter complex"/>
    <property type="evidence" value="ECO:0007669"/>
    <property type="project" value="InterPro"/>
</dbReference>
<evidence type="ECO:0000256" key="3">
    <source>
        <dbReference type="ARBA" id="ARBA00022729"/>
    </source>
</evidence>
<dbReference type="Gene3D" id="3.10.105.10">
    <property type="entry name" value="Dipeptide-binding Protein, Domain 3"/>
    <property type="match status" value="1"/>
</dbReference>
<gene>
    <name evidence="7" type="ORF">CHH72_18280</name>
</gene>
<dbReference type="Gene3D" id="3.40.190.10">
    <property type="entry name" value="Periplasmic binding protein-like II"/>
    <property type="match status" value="1"/>
</dbReference>
<evidence type="ECO:0000256" key="4">
    <source>
        <dbReference type="SAM" id="MobiDB-lite"/>
    </source>
</evidence>
<evidence type="ECO:0000256" key="2">
    <source>
        <dbReference type="ARBA" id="ARBA00022448"/>
    </source>
</evidence>
<dbReference type="Gene3D" id="3.90.76.10">
    <property type="entry name" value="Dipeptide-binding Protein, Domain 1"/>
    <property type="match status" value="1"/>
</dbReference>
<dbReference type="CDD" id="cd08493">
    <property type="entry name" value="PBP2_DppA_like"/>
    <property type="match status" value="1"/>
</dbReference>
<dbReference type="PANTHER" id="PTHR30290">
    <property type="entry name" value="PERIPLASMIC BINDING COMPONENT OF ABC TRANSPORTER"/>
    <property type="match status" value="1"/>
</dbReference>
<feature type="signal peptide" evidence="5">
    <location>
        <begin position="1"/>
        <end position="21"/>
    </location>
</feature>
<dbReference type="PROSITE" id="PS51257">
    <property type="entry name" value="PROKAR_LIPOPROTEIN"/>
    <property type="match status" value="1"/>
</dbReference>
<dbReference type="GO" id="GO:1904680">
    <property type="term" value="F:peptide transmembrane transporter activity"/>
    <property type="evidence" value="ECO:0007669"/>
    <property type="project" value="TreeGrafter"/>
</dbReference>
<protein>
    <submittedName>
        <fullName evidence="7">ABC transporter substrate-binding protein</fullName>
    </submittedName>
</protein>
<dbReference type="EMBL" id="NPCC01000034">
    <property type="protein sequence ID" value="PAE87406.1"/>
    <property type="molecule type" value="Genomic_DNA"/>
</dbReference>
<dbReference type="Pfam" id="PF00496">
    <property type="entry name" value="SBP_bac_5"/>
    <property type="match status" value="1"/>
</dbReference>
<feature type="chain" id="PRO_5038750309" evidence="5">
    <location>
        <begin position="22"/>
        <end position="549"/>
    </location>
</feature>
<feature type="domain" description="Solute-binding protein family 5" evidence="6">
    <location>
        <begin position="90"/>
        <end position="466"/>
    </location>
</feature>
<feature type="compositionally biased region" description="Low complexity" evidence="4">
    <location>
        <begin position="31"/>
        <end position="47"/>
    </location>
</feature>
<keyword evidence="2" id="KW-0813">Transport</keyword>
<dbReference type="PANTHER" id="PTHR30290:SF9">
    <property type="entry name" value="OLIGOPEPTIDE-BINDING PROTEIN APPA"/>
    <property type="match status" value="1"/>
</dbReference>
<dbReference type="GO" id="GO:0015833">
    <property type="term" value="P:peptide transport"/>
    <property type="evidence" value="ECO:0007669"/>
    <property type="project" value="TreeGrafter"/>
</dbReference>
<dbReference type="InterPro" id="IPR039424">
    <property type="entry name" value="SBP_5"/>
</dbReference>